<name>A0A0B7MR17_9FIRM</name>
<dbReference type="Proteomes" id="UP000046155">
    <property type="component" value="Unassembled WGS sequence"/>
</dbReference>
<dbReference type="Pfam" id="PF07486">
    <property type="entry name" value="Hydrolase_2"/>
    <property type="match status" value="1"/>
</dbReference>
<evidence type="ECO:0000256" key="2">
    <source>
        <dbReference type="SAM" id="SignalP"/>
    </source>
</evidence>
<accession>A0A0B7MR17</accession>
<dbReference type="PANTHER" id="PTHR33734:SF22">
    <property type="entry name" value="MEMBRANE-BOUND LYTIC MUREIN TRANSGLYCOSYLASE D"/>
    <property type="match status" value="1"/>
</dbReference>
<dbReference type="PROSITE" id="PS51782">
    <property type="entry name" value="LYSM"/>
    <property type="match status" value="4"/>
</dbReference>
<feature type="compositionally biased region" description="Polar residues" evidence="1">
    <location>
        <begin position="188"/>
        <end position="203"/>
    </location>
</feature>
<dbReference type="SUPFAM" id="SSF54106">
    <property type="entry name" value="LysM domain"/>
    <property type="match status" value="4"/>
</dbReference>
<feature type="region of interest" description="Disordered" evidence="1">
    <location>
        <begin position="184"/>
        <end position="203"/>
    </location>
</feature>
<dbReference type="RefSeq" id="WP_052835726.1">
    <property type="nucleotide sequence ID" value="NZ_CDRZ01000291.1"/>
</dbReference>
<proteinExistence type="predicted"/>
<dbReference type="AlphaFoldDB" id="A0A0B7MR17"/>
<dbReference type="CDD" id="cd00118">
    <property type="entry name" value="LysM"/>
    <property type="match status" value="4"/>
</dbReference>
<dbReference type="Pfam" id="PF01476">
    <property type="entry name" value="LysM"/>
    <property type="match status" value="4"/>
</dbReference>
<feature type="domain" description="LysM" evidence="3">
    <location>
        <begin position="140"/>
        <end position="183"/>
    </location>
</feature>
<sequence>MRKFYLVIVGLLVGILAFSGNCYAASYTVKPGDTLYKIAVNNGTTVDTLTSLNNLNSTMIYPGDVLQLPDSGQTPGSAQQYTVQPGDTLYLISKAYGTTVDAIMSQNNLSSTVIYPGQVLLIPGSGQAPPSSTAPTGATQQYTVQPGDTLYLISRAYCTTVDAIMSQNNLSSTVIYPGQVLQVPGSGQAPSKSPPSTGSTQQYTVQPGDTLYLISRAYCTTVDAIMSQNNLSSTVIYPGQVLQVPGNSSTTPSRGGRGSYSAEERYLLAQIISAEAAGEIFEGQVAVGAVILNRITDYRFPNNLWDVIYEPWQFEPVQNGTINLPPVSSAIRAADAALDGWDPVDGAVYFCNPDTAQSTDFFRTLTYVRRIGNHVFYR</sequence>
<dbReference type="Gene3D" id="6.20.240.60">
    <property type="match status" value="1"/>
</dbReference>
<organism evidence="4 5">
    <name type="scientific">Syntrophaceticus schinkii</name>
    <dbReference type="NCBI Taxonomy" id="499207"/>
    <lineage>
        <taxon>Bacteria</taxon>
        <taxon>Bacillati</taxon>
        <taxon>Bacillota</taxon>
        <taxon>Clostridia</taxon>
        <taxon>Thermoanaerobacterales</taxon>
        <taxon>Thermoanaerobacterales Family III. Incertae Sedis</taxon>
        <taxon>Syntrophaceticus</taxon>
    </lineage>
</organism>
<dbReference type="Gene3D" id="3.10.350.10">
    <property type="entry name" value="LysM domain"/>
    <property type="match status" value="4"/>
</dbReference>
<protein>
    <submittedName>
        <fullName evidence="4">Cell wall hydrolase SleB</fullName>
    </submittedName>
</protein>
<dbReference type="Gene3D" id="1.10.10.2520">
    <property type="entry name" value="Cell wall hydrolase SleB, domain 1"/>
    <property type="match status" value="1"/>
</dbReference>
<feature type="chain" id="PRO_5002120950" evidence="2">
    <location>
        <begin position="25"/>
        <end position="378"/>
    </location>
</feature>
<evidence type="ECO:0000259" key="3">
    <source>
        <dbReference type="PROSITE" id="PS51782"/>
    </source>
</evidence>
<keyword evidence="2" id="KW-0732">Signal</keyword>
<dbReference type="EMBL" id="CDRZ01000291">
    <property type="protein sequence ID" value="CEO90456.1"/>
    <property type="molecule type" value="Genomic_DNA"/>
</dbReference>
<dbReference type="InterPro" id="IPR018392">
    <property type="entry name" value="LysM"/>
</dbReference>
<reference evidence="5" key="1">
    <citation type="submission" date="2015-01" db="EMBL/GenBank/DDBJ databases">
        <authorList>
            <person name="Manzoor Shahid"/>
            <person name="Zubair Saima"/>
        </authorList>
    </citation>
    <scope>NUCLEOTIDE SEQUENCE [LARGE SCALE GENOMIC DNA]</scope>
    <source>
        <strain evidence="5">Sp3</strain>
    </source>
</reference>
<feature type="domain" description="LysM" evidence="3">
    <location>
        <begin position="201"/>
        <end position="244"/>
    </location>
</feature>
<evidence type="ECO:0000256" key="1">
    <source>
        <dbReference type="SAM" id="MobiDB-lite"/>
    </source>
</evidence>
<keyword evidence="5" id="KW-1185">Reference proteome</keyword>
<evidence type="ECO:0000313" key="4">
    <source>
        <dbReference type="EMBL" id="CEO90456.1"/>
    </source>
</evidence>
<feature type="domain" description="LysM" evidence="3">
    <location>
        <begin position="79"/>
        <end position="122"/>
    </location>
</feature>
<keyword evidence="4" id="KW-0378">Hydrolase</keyword>
<dbReference type="OrthoDB" id="9785345at2"/>
<dbReference type="PANTHER" id="PTHR33734">
    <property type="entry name" value="LYSM DOMAIN-CONTAINING GPI-ANCHORED PROTEIN 2"/>
    <property type="match status" value="1"/>
</dbReference>
<dbReference type="InterPro" id="IPR042047">
    <property type="entry name" value="SleB_dom1"/>
</dbReference>
<gene>
    <name evidence="4" type="ORF">SSCH_90021</name>
</gene>
<feature type="signal peptide" evidence="2">
    <location>
        <begin position="1"/>
        <end position="24"/>
    </location>
</feature>
<dbReference type="InterPro" id="IPR011105">
    <property type="entry name" value="Cell_wall_hydrolase_SleB"/>
</dbReference>
<dbReference type="GO" id="GO:0008932">
    <property type="term" value="F:lytic endotransglycosylase activity"/>
    <property type="evidence" value="ECO:0007669"/>
    <property type="project" value="TreeGrafter"/>
</dbReference>
<dbReference type="InterPro" id="IPR036779">
    <property type="entry name" value="LysM_dom_sf"/>
</dbReference>
<evidence type="ECO:0000313" key="5">
    <source>
        <dbReference type="Proteomes" id="UP000046155"/>
    </source>
</evidence>
<feature type="domain" description="LysM" evidence="3">
    <location>
        <begin position="25"/>
        <end position="68"/>
    </location>
</feature>
<dbReference type="GO" id="GO:0016787">
    <property type="term" value="F:hydrolase activity"/>
    <property type="evidence" value="ECO:0007669"/>
    <property type="project" value="UniProtKB-KW"/>
</dbReference>
<dbReference type="SMART" id="SM00257">
    <property type="entry name" value="LysM"/>
    <property type="match status" value="4"/>
</dbReference>